<evidence type="ECO:0000313" key="12">
    <source>
        <dbReference type="Proteomes" id="UP000230064"/>
    </source>
</evidence>
<evidence type="ECO:0000256" key="6">
    <source>
        <dbReference type="ARBA" id="ARBA00022777"/>
    </source>
</evidence>
<evidence type="ECO:0000256" key="3">
    <source>
        <dbReference type="ARBA" id="ARBA00012438"/>
    </source>
</evidence>
<keyword evidence="5" id="KW-0808">Transferase</keyword>
<comment type="subcellular location">
    <subcellularLocation>
        <location evidence="2">Membrane</location>
        <topology evidence="2">Multi-pass membrane protein</topology>
    </subcellularLocation>
</comment>
<proteinExistence type="predicted"/>
<keyword evidence="6" id="KW-0418">Kinase</keyword>
<comment type="caution">
    <text evidence="11">The sequence shown here is derived from an EMBL/GenBank/DDBJ whole genome shotgun (WGS) entry which is preliminary data.</text>
</comment>
<dbReference type="GO" id="GO:0016020">
    <property type="term" value="C:membrane"/>
    <property type="evidence" value="ECO:0007669"/>
    <property type="project" value="UniProtKB-SubCell"/>
</dbReference>
<feature type="coiled-coil region" evidence="8">
    <location>
        <begin position="360"/>
        <end position="426"/>
    </location>
</feature>
<dbReference type="Pfam" id="PF00672">
    <property type="entry name" value="HAMP"/>
    <property type="match status" value="1"/>
</dbReference>
<evidence type="ECO:0000313" key="11">
    <source>
        <dbReference type="EMBL" id="PIX88305.1"/>
    </source>
</evidence>
<dbReference type="Proteomes" id="UP000230064">
    <property type="component" value="Unassembled WGS sequence"/>
</dbReference>
<evidence type="ECO:0000256" key="5">
    <source>
        <dbReference type="ARBA" id="ARBA00022679"/>
    </source>
</evidence>
<feature type="transmembrane region" description="Helical" evidence="9">
    <location>
        <begin position="275"/>
        <end position="298"/>
    </location>
</feature>
<evidence type="ECO:0000259" key="10">
    <source>
        <dbReference type="PROSITE" id="PS50885"/>
    </source>
</evidence>
<keyword evidence="9" id="KW-0812">Transmembrane</keyword>
<evidence type="ECO:0000256" key="1">
    <source>
        <dbReference type="ARBA" id="ARBA00000085"/>
    </source>
</evidence>
<name>A0A2M7MFA7_9BACT</name>
<keyword evidence="7 9" id="KW-0472">Membrane</keyword>
<dbReference type="PANTHER" id="PTHR45528:SF9">
    <property type="entry name" value="SENSOR HISTIDINE KINASE YBDK"/>
    <property type="match status" value="1"/>
</dbReference>
<evidence type="ECO:0000256" key="8">
    <source>
        <dbReference type="SAM" id="Coils"/>
    </source>
</evidence>
<evidence type="ECO:0000256" key="7">
    <source>
        <dbReference type="ARBA" id="ARBA00023136"/>
    </source>
</evidence>
<evidence type="ECO:0000256" key="9">
    <source>
        <dbReference type="SAM" id="Phobius"/>
    </source>
</evidence>
<dbReference type="EMBL" id="PFJR01000028">
    <property type="protein sequence ID" value="PIX88305.1"/>
    <property type="molecule type" value="Genomic_DNA"/>
</dbReference>
<keyword evidence="8" id="KW-0175">Coiled coil</keyword>
<gene>
    <name evidence="11" type="ORF">COZ30_01160</name>
</gene>
<dbReference type="GO" id="GO:0004673">
    <property type="term" value="F:protein histidine kinase activity"/>
    <property type="evidence" value="ECO:0007669"/>
    <property type="project" value="UniProtKB-EC"/>
</dbReference>
<dbReference type="Gene3D" id="6.10.340.10">
    <property type="match status" value="1"/>
</dbReference>
<keyword evidence="4" id="KW-0597">Phosphoprotein</keyword>
<dbReference type="PROSITE" id="PS50885">
    <property type="entry name" value="HAMP"/>
    <property type="match status" value="1"/>
</dbReference>
<comment type="catalytic activity">
    <reaction evidence="1">
        <text>ATP + protein L-histidine = ADP + protein N-phospho-L-histidine.</text>
        <dbReference type="EC" id="2.7.13.3"/>
    </reaction>
</comment>
<dbReference type="AlphaFoldDB" id="A0A2M7MFA7"/>
<dbReference type="SUPFAM" id="SSF158472">
    <property type="entry name" value="HAMP domain-like"/>
    <property type="match status" value="1"/>
</dbReference>
<dbReference type="GO" id="GO:0007165">
    <property type="term" value="P:signal transduction"/>
    <property type="evidence" value="ECO:0007669"/>
    <property type="project" value="InterPro"/>
</dbReference>
<evidence type="ECO:0000256" key="2">
    <source>
        <dbReference type="ARBA" id="ARBA00004141"/>
    </source>
</evidence>
<sequence>MKIFLKEKFLIAILVLALVPLLAVSLLSYFSARKSLMESIKNYNEVLIHGMGIAIEDTVLSYKELLESIGDNINYFSTIEEKKDFILKTKEKYPYNIRFLSVLDETGKELIRSDDNPLEDRSKRPEFLQVREKDYYLAWLSFNPVVDISTVIISVPLFFEDKFQGALVSEIFLSNIWGKVMTGFTSPKDNIYLLTKKGKPVAEILANDEDFRSEDLREVAKNFALKETVFLKEIDTKVGKSLAIANYLPALNWELVVFRPISEIYKPTLILGQRVIAIVFLTLIFIFIATIFLSKLIIEPIRKLHKGVEIIGKGNLDYKVDIRTGDEIEQLAKEFNRMAESLGQSKAALEESKTILEIKVQARTKELRELTEKQEEIIKERTKDLQEKMKELERFNRLAVGRELKMIELKKEIEKLQKELGKFRNTKKPNK</sequence>
<feature type="domain" description="HAMP" evidence="10">
    <location>
        <begin position="295"/>
        <end position="347"/>
    </location>
</feature>
<dbReference type="PANTHER" id="PTHR45528">
    <property type="entry name" value="SENSOR HISTIDINE KINASE CPXA"/>
    <property type="match status" value="1"/>
</dbReference>
<dbReference type="SMART" id="SM00304">
    <property type="entry name" value="HAMP"/>
    <property type="match status" value="1"/>
</dbReference>
<evidence type="ECO:0000256" key="4">
    <source>
        <dbReference type="ARBA" id="ARBA00022553"/>
    </source>
</evidence>
<dbReference type="InterPro" id="IPR003660">
    <property type="entry name" value="HAMP_dom"/>
</dbReference>
<protein>
    <recommendedName>
        <fullName evidence="3">histidine kinase</fullName>
        <ecNumber evidence="3">2.7.13.3</ecNumber>
    </recommendedName>
</protein>
<dbReference type="InterPro" id="IPR050398">
    <property type="entry name" value="HssS/ArlS-like"/>
</dbReference>
<dbReference type="CDD" id="cd06225">
    <property type="entry name" value="HAMP"/>
    <property type="match status" value="1"/>
</dbReference>
<reference evidence="12" key="1">
    <citation type="submission" date="2017-09" db="EMBL/GenBank/DDBJ databases">
        <title>Depth-based differentiation of microbial function through sediment-hosted aquifers and enrichment of novel symbionts in the deep terrestrial subsurface.</title>
        <authorList>
            <person name="Probst A.J."/>
            <person name="Ladd B."/>
            <person name="Jarett J.K."/>
            <person name="Geller-Mcgrath D.E."/>
            <person name="Sieber C.M.K."/>
            <person name="Emerson J.B."/>
            <person name="Anantharaman K."/>
            <person name="Thomas B.C."/>
            <person name="Malmstrom R."/>
            <person name="Stieglmeier M."/>
            <person name="Klingl A."/>
            <person name="Woyke T."/>
            <person name="Ryan C.M."/>
            <person name="Banfield J.F."/>
        </authorList>
    </citation>
    <scope>NUCLEOTIDE SEQUENCE [LARGE SCALE GENOMIC DNA]</scope>
</reference>
<accession>A0A2M7MFA7</accession>
<dbReference type="EC" id="2.7.13.3" evidence="3"/>
<organism evidence="11 12">
    <name type="scientific">Candidatus Nealsonbacteria bacterium CG_4_10_14_3_um_filter_36_16</name>
    <dbReference type="NCBI Taxonomy" id="1974685"/>
    <lineage>
        <taxon>Bacteria</taxon>
        <taxon>Candidatus Nealsoniibacteriota</taxon>
    </lineage>
</organism>
<keyword evidence="9" id="KW-1133">Transmembrane helix</keyword>